<protein>
    <submittedName>
        <fullName evidence="1">Uncharacterized protein</fullName>
    </submittedName>
</protein>
<proteinExistence type="predicted"/>
<accession>A0A8S1QRL0</accession>
<sequence>MEDRFVQRQEKQEKLNQQIAIMRKIYNQQLNEINEKLITEFSLQINKTGEICKFKQNNYLRIKLRRIVFKYQLFDSMQQRKFGLRFQN</sequence>
<dbReference type="Proteomes" id="UP000688137">
    <property type="component" value="Unassembled WGS sequence"/>
</dbReference>
<dbReference type="AlphaFoldDB" id="A0A8S1QRL0"/>
<organism evidence="1 2">
    <name type="scientific">Paramecium primaurelia</name>
    <dbReference type="NCBI Taxonomy" id="5886"/>
    <lineage>
        <taxon>Eukaryota</taxon>
        <taxon>Sar</taxon>
        <taxon>Alveolata</taxon>
        <taxon>Ciliophora</taxon>
        <taxon>Intramacronucleata</taxon>
        <taxon>Oligohymenophorea</taxon>
        <taxon>Peniculida</taxon>
        <taxon>Parameciidae</taxon>
        <taxon>Paramecium</taxon>
    </lineage>
</organism>
<reference evidence="1" key="1">
    <citation type="submission" date="2021-01" db="EMBL/GenBank/DDBJ databases">
        <authorList>
            <consortium name="Genoscope - CEA"/>
            <person name="William W."/>
        </authorList>
    </citation>
    <scope>NUCLEOTIDE SEQUENCE</scope>
</reference>
<gene>
    <name evidence="1" type="ORF">PPRIM_AZ9-3.1.T1920004</name>
</gene>
<evidence type="ECO:0000313" key="2">
    <source>
        <dbReference type="Proteomes" id="UP000688137"/>
    </source>
</evidence>
<comment type="caution">
    <text evidence="1">The sequence shown here is derived from an EMBL/GenBank/DDBJ whole genome shotgun (WGS) entry which is preliminary data.</text>
</comment>
<dbReference type="EMBL" id="CAJJDM010000201">
    <property type="protein sequence ID" value="CAD8117220.1"/>
    <property type="molecule type" value="Genomic_DNA"/>
</dbReference>
<keyword evidence="2" id="KW-1185">Reference proteome</keyword>
<evidence type="ECO:0000313" key="1">
    <source>
        <dbReference type="EMBL" id="CAD8117220.1"/>
    </source>
</evidence>
<name>A0A8S1QRL0_PARPR</name>